<evidence type="ECO:0000313" key="10">
    <source>
        <dbReference type="Proteomes" id="UP000017246"/>
    </source>
</evidence>
<dbReference type="eggNOG" id="KOG1620">
    <property type="taxonomic scope" value="Eukaryota"/>
</dbReference>
<dbReference type="AlphaFoldDB" id="A0A068YNX8"/>
<dbReference type="Gene3D" id="3.30.470.160">
    <property type="entry name" value="Inositol polyphosphate kinase"/>
    <property type="match status" value="1"/>
</dbReference>
<dbReference type="GO" id="GO:0005737">
    <property type="term" value="C:cytoplasm"/>
    <property type="evidence" value="ECO:0007669"/>
    <property type="project" value="TreeGrafter"/>
</dbReference>
<dbReference type="InterPro" id="IPR038286">
    <property type="entry name" value="IPK_sf"/>
</dbReference>
<dbReference type="EMBL" id="LN902848">
    <property type="protein sequence ID" value="CDS43733.1"/>
    <property type="molecule type" value="Genomic_DNA"/>
</dbReference>
<evidence type="ECO:0000256" key="5">
    <source>
        <dbReference type="ARBA" id="ARBA00022840"/>
    </source>
</evidence>
<evidence type="ECO:0000256" key="7">
    <source>
        <dbReference type="ARBA" id="ARBA00036525"/>
    </source>
</evidence>
<dbReference type="EC" id="2.7.-.-" evidence="8"/>
<name>A0A068YNX8_ECHMU</name>
<dbReference type="OMA" id="DCAFAAT"/>
<evidence type="ECO:0000256" key="6">
    <source>
        <dbReference type="ARBA" id="ARBA00036164"/>
    </source>
</evidence>
<keyword evidence="3" id="KW-0547">Nucleotide-binding</keyword>
<reference evidence="9" key="1">
    <citation type="journal article" date="2013" name="Nature">
        <title>The genomes of four tapeworm species reveal adaptations to parasitism.</title>
        <authorList>
            <person name="Tsai I.J."/>
            <person name="Zarowiecki M."/>
            <person name="Holroyd N."/>
            <person name="Garciarrubio A."/>
            <person name="Sanchez-Flores A."/>
            <person name="Brooks K.L."/>
            <person name="Tracey A."/>
            <person name="Bobes R.J."/>
            <person name="Fragoso G."/>
            <person name="Sciutto E."/>
            <person name="Aslett M."/>
            <person name="Beasley H."/>
            <person name="Bennett H.M."/>
            <person name="Cai J."/>
            <person name="Camicia F."/>
            <person name="Clark R."/>
            <person name="Cucher M."/>
            <person name="De Silva N."/>
            <person name="Day T.A."/>
            <person name="Deplazes P."/>
            <person name="Estrada K."/>
            <person name="Fernandez C."/>
            <person name="Holland P.W."/>
            <person name="Hou J."/>
            <person name="Hu S."/>
            <person name="Huckvale T."/>
            <person name="Hung S.S."/>
            <person name="Kamenetzky L."/>
            <person name="Keane J.A."/>
            <person name="Kiss F."/>
            <person name="Koziol U."/>
            <person name="Lambert O."/>
            <person name="Liu K."/>
            <person name="Luo X."/>
            <person name="Luo Y."/>
            <person name="Macchiaroli N."/>
            <person name="Nichol S."/>
            <person name="Paps J."/>
            <person name="Parkinson J."/>
            <person name="Pouchkina-Stantcheva N."/>
            <person name="Riddiford N."/>
            <person name="Rosenzvit M."/>
            <person name="Salinas G."/>
            <person name="Wasmuth J.D."/>
            <person name="Zamanian M."/>
            <person name="Zheng Y."/>
            <person name="Cai X."/>
            <person name="Soberon X."/>
            <person name="Olson P.D."/>
            <person name="Laclette J.P."/>
            <person name="Brehm K."/>
            <person name="Berriman M."/>
            <person name="Garciarrubio A."/>
            <person name="Bobes R.J."/>
            <person name="Fragoso G."/>
            <person name="Sanchez-Flores A."/>
            <person name="Estrada K."/>
            <person name="Cevallos M.A."/>
            <person name="Morett E."/>
            <person name="Gonzalez V."/>
            <person name="Portillo T."/>
            <person name="Ochoa-Leyva A."/>
            <person name="Jose M.V."/>
            <person name="Sciutto E."/>
            <person name="Landa A."/>
            <person name="Jimenez L."/>
            <person name="Valdes V."/>
            <person name="Carrero J.C."/>
            <person name="Larralde C."/>
            <person name="Morales-Montor J."/>
            <person name="Limon-Lason J."/>
            <person name="Soberon X."/>
            <person name="Laclette J.P."/>
        </authorList>
    </citation>
    <scope>NUCLEOTIDE SEQUENCE [LARGE SCALE GENOMIC DNA]</scope>
</reference>
<evidence type="ECO:0000256" key="8">
    <source>
        <dbReference type="RuleBase" id="RU363090"/>
    </source>
</evidence>
<sequence>MHRDSENQQRFLFNDELIAQMLPDGLVSFNRQIGGLNPEKPLKNKFLYDTVSGTVYKVLSARRKGFNEALFYAKVFAPENADNAVLGRLKAFLPAYRGLFHQPGSGSFLVAMADMQWEMEQPNAMDIKLGRQSYGPLAPAEKMAMEQAKYPWRRQLGFFITGIRVDGAFYDRLYGRSLSPSIIYEKGICLFLDGKCDQDVMHRRSTLAYAFAERLKQLIEWFEAQTLYRFVASSLFLCYDWSTPRSAADLAFPNHRFMRLYLIDFARWFKVSDLDVDPSHDENCLHGLYKLQSYFYRACSEASNKQPSAANAFVLNA</sequence>
<dbReference type="GO" id="GO:0032958">
    <property type="term" value="P:inositol phosphate biosynthetic process"/>
    <property type="evidence" value="ECO:0007669"/>
    <property type="project" value="InterPro"/>
</dbReference>
<evidence type="ECO:0000256" key="4">
    <source>
        <dbReference type="ARBA" id="ARBA00022777"/>
    </source>
</evidence>
<dbReference type="GO" id="GO:0005524">
    <property type="term" value="F:ATP binding"/>
    <property type="evidence" value="ECO:0007669"/>
    <property type="project" value="UniProtKB-KW"/>
</dbReference>
<evidence type="ECO:0000313" key="9">
    <source>
        <dbReference type="EMBL" id="CDS43733.1"/>
    </source>
</evidence>
<dbReference type="OrthoDB" id="338650at2759"/>
<organism evidence="9 10">
    <name type="scientific">Echinococcus multilocularis</name>
    <name type="common">Fox tapeworm</name>
    <dbReference type="NCBI Taxonomy" id="6211"/>
    <lineage>
        <taxon>Eukaryota</taxon>
        <taxon>Metazoa</taxon>
        <taxon>Spiralia</taxon>
        <taxon>Lophotrochozoa</taxon>
        <taxon>Platyhelminthes</taxon>
        <taxon>Cestoda</taxon>
        <taxon>Eucestoda</taxon>
        <taxon>Cyclophyllidea</taxon>
        <taxon>Taeniidae</taxon>
        <taxon>Echinococcus</taxon>
    </lineage>
</organism>
<proteinExistence type="inferred from homology"/>
<keyword evidence="2 8" id="KW-0808">Transferase</keyword>
<protein>
    <recommendedName>
        <fullName evidence="8">Kinase</fullName>
        <ecNumber evidence="8">2.7.-.-</ecNumber>
    </recommendedName>
</protein>
<reference evidence="9" key="2">
    <citation type="submission" date="2015-11" db="EMBL/GenBank/DDBJ databases">
        <authorList>
            <person name="Zhang Y."/>
            <person name="Guo Z."/>
        </authorList>
    </citation>
    <scope>NUCLEOTIDE SEQUENCE</scope>
</reference>
<dbReference type="STRING" id="6211.A0A068YNX8"/>
<dbReference type="InterPro" id="IPR005522">
    <property type="entry name" value="IPK"/>
</dbReference>
<dbReference type="GO" id="GO:0005634">
    <property type="term" value="C:nucleus"/>
    <property type="evidence" value="ECO:0007669"/>
    <property type="project" value="TreeGrafter"/>
</dbReference>
<evidence type="ECO:0000256" key="3">
    <source>
        <dbReference type="ARBA" id="ARBA00022741"/>
    </source>
</evidence>
<keyword evidence="5" id="KW-0067">ATP-binding</keyword>
<accession>A0A068YNX8</accession>
<dbReference type="GO" id="GO:0047326">
    <property type="term" value="F:inositol-1,3,4,6-tetrakisphosphate 5-kinase activity"/>
    <property type="evidence" value="ECO:0007669"/>
    <property type="project" value="RHEA"/>
</dbReference>
<dbReference type="Proteomes" id="UP000017246">
    <property type="component" value="Unassembled WGS sequence"/>
</dbReference>
<comment type="catalytic activity">
    <reaction evidence="7">
        <text>1D-myo-inositol 1,3,4,6-tetrakisphosphate + ATP = 1D-myo-inositol 1,3,4,5,6-pentakisphosphate + ADP + H(+)</text>
        <dbReference type="Rhea" id="RHEA:12717"/>
        <dbReference type="ChEBI" id="CHEBI:15378"/>
        <dbReference type="ChEBI" id="CHEBI:30616"/>
        <dbReference type="ChEBI" id="CHEBI:57660"/>
        <dbReference type="ChEBI" id="CHEBI:57733"/>
        <dbReference type="ChEBI" id="CHEBI:456216"/>
        <dbReference type="EC" id="2.7.1.140"/>
    </reaction>
</comment>
<evidence type="ECO:0000256" key="2">
    <source>
        <dbReference type="ARBA" id="ARBA00022679"/>
    </source>
</evidence>
<evidence type="ECO:0000256" key="1">
    <source>
        <dbReference type="ARBA" id="ARBA00007374"/>
    </source>
</evidence>
<comment type="similarity">
    <text evidence="1 8">Belongs to the inositol phosphokinase (IPK) family.</text>
</comment>
<dbReference type="PANTHER" id="PTHR12400">
    <property type="entry name" value="INOSITOL POLYPHOSPHATE KINASE"/>
    <property type="match status" value="1"/>
</dbReference>
<dbReference type="Pfam" id="PF03770">
    <property type="entry name" value="IPK"/>
    <property type="match status" value="1"/>
</dbReference>
<dbReference type="GO" id="GO:0008440">
    <property type="term" value="F:inositol-1,4,5-trisphosphate 3-kinase activity"/>
    <property type="evidence" value="ECO:0007669"/>
    <property type="project" value="TreeGrafter"/>
</dbReference>
<gene>
    <name evidence="9" type="ORF">EmuJ_001153100</name>
</gene>
<keyword evidence="4 8" id="KW-0418">Kinase</keyword>
<comment type="catalytic activity">
    <reaction evidence="6">
        <text>1D-myo-inositol 1,4,5-trisphosphate + 2 ATP = 1D-myo-inositol 1,3,4,5,6-pentakisphosphate + 2 ADP + 2 H(+)</text>
        <dbReference type="Rhea" id="RHEA:32359"/>
        <dbReference type="ChEBI" id="CHEBI:15378"/>
        <dbReference type="ChEBI" id="CHEBI:30616"/>
        <dbReference type="ChEBI" id="CHEBI:57733"/>
        <dbReference type="ChEBI" id="CHEBI:203600"/>
        <dbReference type="ChEBI" id="CHEBI:456216"/>
        <dbReference type="EC" id="2.7.1.151"/>
    </reaction>
</comment>
<keyword evidence="10" id="KW-1185">Reference proteome</keyword>
<dbReference type="SUPFAM" id="SSF56104">
    <property type="entry name" value="SAICAR synthase-like"/>
    <property type="match status" value="1"/>
</dbReference>
<dbReference type="PANTHER" id="PTHR12400:SF51">
    <property type="entry name" value="INOSITOL POLYPHOSPHATE MULTIKINASE"/>
    <property type="match status" value="1"/>
</dbReference>